<organism evidence="2 3">
    <name type="scientific">Cellulomonas composti</name>
    <dbReference type="NCBI Taxonomy" id="266130"/>
    <lineage>
        <taxon>Bacteria</taxon>
        <taxon>Bacillati</taxon>
        <taxon>Actinomycetota</taxon>
        <taxon>Actinomycetes</taxon>
        <taxon>Micrococcales</taxon>
        <taxon>Cellulomonadaceae</taxon>
        <taxon>Cellulomonas</taxon>
    </lineage>
</organism>
<gene>
    <name evidence="2" type="ORF">CCO02nite_29430</name>
</gene>
<dbReference type="AlphaFoldDB" id="A0A511JE97"/>
<sequence>MILPRLLRALVAVLAVGVIAAAVGRRARAGAVTAPRAEAVAADDEPAPGRARRVRGPHVLVAAVLAVAVVLGVGAGGTFALWRDAVTGTVRMPVGVTIFGAGTVGSPTYATTNAVLDANRNRGSVTYSFGPAQATALYNSNSSAGGSVAIPMQVTSLQQGHRGLAYTVAPSISGGVFGSSTVTLYKVTSAAACTTSTTSTAASSSTPWSSAYTASTTPSTEYWCLVAKYVPTKWSHTDTASVTATGPGTSGSLSASSTWTATSAITFDPALEPTHTVTFTFTTFRPGTTP</sequence>
<proteinExistence type="predicted"/>
<comment type="caution">
    <text evidence="2">The sequence shown here is derived from an EMBL/GenBank/DDBJ whole genome shotgun (WGS) entry which is preliminary data.</text>
</comment>
<feature type="transmembrane region" description="Helical" evidence="1">
    <location>
        <begin position="6"/>
        <end position="24"/>
    </location>
</feature>
<protein>
    <submittedName>
        <fullName evidence="2">Uncharacterized protein</fullName>
    </submittedName>
</protein>
<keyword evidence="1" id="KW-0472">Membrane</keyword>
<dbReference type="EMBL" id="BJWG01000016">
    <property type="protein sequence ID" value="GEL96285.1"/>
    <property type="molecule type" value="Genomic_DNA"/>
</dbReference>
<evidence type="ECO:0000256" key="1">
    <source>
        <dbReference type="SAM" id="Phobius"/>
    </source>
</evidence>
<evidence type="ECO:0000313" key="2">
    <source>
        <dbReference type="EMBL" id="GEL96285.1"/>
    </source>
</evidence>
<accession>A0A511JE97</accession>
<reference evidence="2 3" key="1">
    <citation type="submission" date="2019-07" db="EMBL/GenBank/DDBJ databases">
        <title>Whole genome shotgun sequence of Cellulomonas composti NBRC 100758.</title>
        <authorList>
            <person name="Hosoyama A."/>
            <person name="Uohara A."/>
            <person name="Ohji S."/>
            <person name="Ichikawa N."/>
        </authorList>
    </citation>
    <scope>NUCLEOTIDE SEQUENCE [LARGE SCALE GENOMIC DNA]</scope>
    <source>
        <strain evidence="2 3">NBRC 100758</strain>
    </source>
</reference>
<dbReference type="OrthoDB" id="4829408at2"/>
<keyword evidence="1" id="KW-0812">Transmembrane</keyword>
<feature type="transmembrane region" description="Helical" evidence="1">
    <location>
        <begin position="59"/>
        <end position="82"/>
    </location>
</feature>
<name>A0A511JE97_9CELL</name>
<dbReference type="Proteomes" id="UP000321720">
    <property type="component" value="Unassembled WGS sequence"/>
</dbReference>
<keyword evidence="1" id="KW-1133">Transmembrane helix</keyword>
<evidence type="ECO:0000313" key="3">
    <source>
        <dbReference type="Proteomes" id="UP000321720"/>
    </source>
</evidence>
<keyword evidence="3" id="KW-1185">Reference proteome</keyword>
<dbReference type="RefSeq" id="WP_146843919.1">
    <property type="nucleotide sequence ID" value="NZ_BJWG01000016.1"/>
</dbReference>